<organism evidence="3 4">
    <name type="scientific">Inhella gelatinilytica</name>
    <dbReference type="NCBI Taxonomy" id="2795030"/>
    <lineage>
        <taxon>Bacteria</taxon>
        <taxon>Pseudomonadati</taxon>
        <taxon>Pseudomonadota</taxon>
        <taxon>Betaproteobacteria</taxon>
        <taxon>Burkholderiales</taxon>
        <taxon>Sphaerotilaceae</taxon>
        <taxon>Inhella</taxon>
    </lineage>
</organism>
<dbReference type="EMBL" id="JAEDAL010000001">
    <property type="protein sequence ID" value="MBH9551688.1"/>
    <property type="molecule type" value="Genomic_DNA"/>
</dbReference>
<feature type="transmembrane region" description="Helical" evidence="2">
    <location>
        <begin position="59"/>
        <end position="80"/>
    </location>
</feature>
<keyword evidence="2" id="KW-1133">Transmembrane helix</keyword>
<feature type="compositionally biased region" description="Basic and acidic residues" evidence="1">
    <location>
        <begin position="100"/>
        <end position="109"/>
    </location>
</feature>
<dbReference type="RefSeq" id="WP_198099290.1">
    <property type="nucleotide sequence ID" value="NZ_JAEDAL010000001.1"/>
</dbReference>
<name>A0A931N9S9_9BURK</name>
<feature type="region of interest" description="Disordered" evidence="1">
    <location>
        <begin position="86"/>
        <end position="109"/>
    </location>
</feature>
<proteinExistence type="predicted"/>
<evidence type="ECO:0000256" key="2">
    <source>
        <dbReference type="SAM" id="Phobius"/>
    </source>
</evidence>
<keyword evidence="2" id="KW-0812">Transmembrane</keyword>
<dbReference type="Proteomes" id="UP000620139">
    <property type="component" value="Unassembled WGS sequence"/>
</dbReference>
<evidence type="ECO:0000313" key="3">
    <source>
        <dbReference type="EMBL" id="MBH9551688.1"/>
    </source>
</evidence>
<evidence type="ECO:0000256" key="1">
    <source>
        <dbReference type="SAM" id="MobiDB-lite"/>
    </source>
</evidence>
<comment type="caution">
    <text evidence="3">The sequence shown here is derived from an EMBL/GenBank/DDBJ whole genome shotgun (WGS) entry which is preliminary data.</text>
</comment>
<keyword evidence="4" id="KW-1185">Reference proteome</keyword>
<dbReference type="AlphaFoldDB" id="A0A931N9S9"/>
<feature type="transmembrane region" description="Helical" evidence="2">
    <location>
        <begin position="21"/>
        <end position="39"/>
    </location>
</feature>
<evidence type="ECO:0000313" key="4">
    <source>
        <dbReference type="Proteomes" id="UP000620139"/>
    </source>
</evidence>
<protein>
    <submittedName>
        <fullName evidence="3">Uncharacterized protein</fullName>
    </submittedName>
</protein>
<reference evidence="3" key="1">
    <citation type="submission" date="2020-12" db="EMBL/GenBank/DDBJ databases">
        <title>The genome sequence of Inhella sp. 4Y17.</title>
        <authorList>
            <person name="Liu Y."/>
        </authorList>
    </citation>
    <scope>NUCLEOTIDE SEQUENCE</scope>
    <source>
        <strain evidence="3">4Y10</strain>
    </source>
</reference>
<keyword evidence="2" id="KW-0472">Membrane</keyword>
<gene>
    <name evidence="3" type="ORF">I7X43_02400</name>
</gene>
<accession>A0A931N9S9</accession>
<sequence>MTLQDSNAPWEHVVARRWPRWLAGVLVAALGLPVLRAWLAHAGFAPAPETELMLWEFAGWGAAFAGVSLLGVLMAAAGLVRRMKGPSPPPADAYRMDAQAPERREPPRL</sequence>